<dbReference type="Pfam" id="PF12874">
    <property type="entry name" value="zf-met"/>
    <property type="match status" value="1"/>
</dbReference>
<feature type="region of interest" description="Disordered" evidence="1">
    <location>
        <begin position="1"/>
        <end position="31"/>
    </location>
</feature>
<feature type="compositionally biased region" description="Low complexity" evidence="1">
    <location>
        <begin position="484"/>
        <end position="496"/>
    </location>
</feature>
<feature type="region of interest" description="Disordered" evidence="1">
    <location>
        <begin position="70"/>
        <end position="96"/>
    </location>
</feature>
<accession>A0A8K0GVL5</accession>
<keyword evidence="4" id="KW-1185">Reference proteome</keyword>
<dbReference type="InterPro" id="IPR036236">
    <property type="entry name" value="Znf_C2H2_sf"/>
</dbReference>
<feature type="domain" description="U1-type" evidence="2">
    <location>
        <begin position="262"/>
        <end position="296"/>
    </location>
</feature>
<dbReference type="PANTHER" id="PTHR47487">
    <property type="entry name" value="OS06G0651300 PROTEIN-RELATED"/>
    <property type="match status" value="1"/>
</dbReference>
<feature type="region of interest" description="Disordered" evidence="1">
    <location>
        <begin position="337"/>
        <end position="374"/>
    </location>
</feature>
<dbReference type="Gene3D" id="3.30.160.60">
    <property type="entry name" value="Classic Zinc Finger"/>
    <property type="match status" value="1"/>
</dbReference>
<evidence type="ECO:0000259" key="2">
    <source>
        <dbReference type="SMART" id="SM00451"/>
    </source>
</evidence>
<feature type="domain" description="U1-type" evidence="2">
    <location>
        <begin position="393"/>
        <end position="417"/>
    </location>
</feature>
<comment type="caution">
    <text evidence="3">The sequence shown here is derived from an EMBL/GenBank/DDBJ whole genome shotgun (WGS) entry which is preliminary data.</text>
</comment>
<protein>
    <recommendedName>
        <fullName evidence="2">U1-type domain-containing protein</fullName>
    </recommendedName>
</protein>
<dbReference type="GO" id="GO:0008270">
    <property type="term" value="F:zinc ion binding"/>
    <property type="evidence" value="ECO:0007669"/>
    <property type="project" value="InterPro"/>
</dbReference>
<evidence type="ECO:0000313" key="3">
    <source>
        <dbReference type="EMBL" id="KAF3440034.1"/>
    </source>
</evidence>
<dbReference type="SMART" id="SM00451">
    <property type="entry name" value="ZnF_U1"/>
    <property type="match status" value="2"/>
</dbReference>
<dbReference type="PANTHER" id="PTHR47487:SF3">
    <property type="entry name" value="GLUTENIN, HIGH MOLECULAR WEIGHT SUBUNIT 12-LIKE"/>
    <property type="match status" value="1"/>
</dbReference>
<feature type="region of interest" description="Disordered" evidence="1">
    <location>
        <begin position="178"/>
        <end position="209"/>
    </location>
</feature>
<proteinExistence type="predicted"/>
<feature type="region of interest" description="Disordered" evidence="1">
    <location>
        <begin position="479"/>
        <end position="498"/>
    </location>
</feature>
<dbReference type="InterPro" id="IPR003604">
    <property type="entry name" value="Matrin/U1-like-C_Znf_C2H2"/>
</dbReference>
<evidence type="ECO:0000256" key="1">
    <source>
        <dbReference type="SAM" id="MobiDB-lite"/>
    </source>
</evidence>
<dbReference type="SUPFAM" id="SSF57667">
    <property type="entry name" value="beta-beta-alpha zinc fingers"/>
    <property type="match status" value="1"/>
</dbReference>
<feature type="compositionally biased region" description="Low complexity" evidence="1">
    <location>
        <begin position="8"/>
        <end position="31"/>
    </location>
</feature>
<dbReference type="AlphaFoldDB" id="A0A8K0GVL5"/>
<dbReference type="InterPro" id="IPR013087">
    <property type="entry name" value="Znf_C2H2_type"/>
</dbReference>
<reference evidence="3" key="1">
    <citation type="submission" date="2020-03" db="EMBL/GenBank/DDBJ databases">
        <title>A high-quality chromosome-level genome assembly of a woody plant with both climbing and erect habits, Rhamnella rubrinervis.</title>
        <authorList>
            <person name="Lu Z."/>
            <person name="Yang Y."/>
            <person name="Zhu X."/>
            <person name="Sun Y."/>
        </authorList>
    </citation>
    <scope>NUCLEOTIDE SEQUENCE</scope>
    <source>
        <strain evidence="3">BYM</strain>
        <tissue evidence="3">Leaf</tissue>
    </source>
</reference>
<gene>
    <name evidence="3" type="ORF">FNV43_RR18312</name>
</gene>
<feature type="compositionally biased region" description="Polar residues" evidence="1">
    <location>
        <begin position="545"/>
        <end position="554"/>
    </location>
</feature>
<dbReference type="EMBL" id="VOIH02000008">
    <property type="protein sequence ID" value="KAF3440034.1"/>
    <property type="molecule type" value="Genomic_DNA"/>
</dbReference>
<organism evidence="3 4">
    <name type="scientific">Rhamnella rubrinervis</name>
    <dbReference type="NCBI Taxonomy" id="2594499"/>
    <lineage>
        <taxon>Eukaryota</taxon>
        <taxon>Viridiplantae</taxon>
        <taxon>Streptophyta</taxon>
        <taxon>Embryophyta</taxon>
        <taxon>Tracheophyta</taxon>
        <taxon>Spermatophyta</taxon>
        <taxon>Magnoliopsida</taxon>
        <taxon>eudicotyledons</taxon>
        <taxon>Gunneridae</taxon>
        <taxon>Pentapetalae</taxon>
        <taxon>rosids</taxon>
        <taxon>fabids</taxon>
        <taxon>Rosales</taxon>
        <taxon>Rhamnaceae</taxon>
        <taxon>rhamnoid group</taxon>
        <taxon>Rhamneae</taxon>
        <taxon>Rhamnella</taxon>
    </lineage>
</organism>
<feature type="compositionally biased region" description="Polar residues" evidence="1">
    <location>
        <begin position="343"/>
        <end position="366"/>
    </location>
</feature>
<name>A0A8K0GVL5_9ROSA</name>
<dbReference type="Proteomes" id="UP000796880">
    <property type="component" value="Unassembled WGS sequence"/>
</dbReference>
<evidence type="ECO:0000313" key="4">
    <source>
        <dbReference type="Proteomes" id="UP000796880"/>
    </source>
</evidence>
<dbReference type="OrthoDB" id="434647at2759"/>
<dbReference type="GO" id="GO:0003676">
    <property type="term" value="F:nucleic acid binding"/>
    <property type="evidence" value="ECO:0007669"/>
    <property type="project" value="InterPro"/>
</dbReference>
<sequence>MDYSSYAQSNQQDHQQYNQQFQHPEQQQLHAYDHSSQSYYSYNQHPHPSYDQYSYYHSSQDYTNYYTPQQLQQEPTSIHPPGVPIPPEPANSAEPTNAHMQNRQNAYYPHGVVENQQQLVPGLDSAVTGGFNPAAVAALSQLNQFAGNMDVAQSAMHLPIGQTPYRGGGRRGNRSFRGGGRGHFSYHGPRPDGSAPFHGRGRGQGGGRHFTSYGAASTNPNPASVLAEGIAALVHLPSSSVPGQISLPVPTQVPPAPIWQPPRMAWCELCRVDCNTPEILEQHKNGKKHKKNLQVHEELQKLKIVTGQQNAQAPNSVLKPDVGQSEKVEGFVGKQPLSEKLTSETATNDNGIETELQNDGVGSSEASAEPEKKAMDKFPAKGRGFKRKMRGGRGCESQVVFDSHMTGKKHLSNLKRFHGHHVLYGEAGLQALYPPSSFTAPSSSFAPQFQQGVTDPQVILAQLLMTYVLSQTRVSGIAPPPGHAPTLTPAPAATATSFGTQNQSDLHIQGPQLIPEEGSQVAVLTESKGQLQPVVAQSEPRPAENTDTPIENATSEFAGKEVPICLKNSVAAPGENSGVSAEATLPVAQCKVVYSDAVVQPKEESKNESGS</sequence>
<feature type="region of interest" description="Disordered" evidence="1">
    <location>
        <begin position="530"/>
        <end position="554"/>
    </location>
</feature>